<feature type="region of interest" description="Disordered" evidence="7">
    <location>
        <begin position="693"/>
        <end position="771"/>
    </location>
</feature>
<dbReference type="Pfam" id="PF03169">
    <property type="entry name" value="OPT"/>
    <property type="match status" value="2"/>
</dbReference>
<feature type="transmembrane region" description="Helical" evidence="8">
    <location>
        <begin position="164"/>
        <end position="183"/>
    </location>
</feature>
<sequence>MTRSHGGLLATNSRPAASDDGERPDDDFTVRAVVTGLLVGCLVAFTNLSLGLQSGWTSMMSLQSALLGYGLLKAVRIPSFQRRPFSMQENAVLQVSPMPRRAFVTSKGVSNILPSLTRLGGKATAVAVGSMPLSLGFVGIIPALNQLDPEQDGSGPIKLGYSQLIAWSFGVFFASPLRPALILKEKLPFPSGTATAQLISVLHHKPLVNPDPAPSAGPTKKTPVAAADNNNAADELDSKAGWRALMWSFGGSSAYTILSFFIPVLYAMPIFDPICPGHNAASLWGWWFTPSFSYIGQGIIMGLPTAASMTLGAFVGWAILSPIAYFSGWAPGDPLSEKDGSRAWLMWIALAIMCSESILGLVALLLTNGSENIKKLLKVPSWLQSKQMRRQQQQQPGILDTGADRDGVDAGDVEHEPPSRLTSTRTVVSGLVASTVLAVILIQLTFKRSSAPVDAKHPATTNPAQTVLAVIIALVLSLLGARALGATDLNPVSGLGKISQLVFAVTSPGNVVANLIAGGISEAGAMAAGDMLQDLKTGHLVGSAPHSQFKGQLVGSTLGIFVSVFAYQLYAKTYQLPGPQFPVPSAGVWLNLARLLNNGHLPAQSGKFMAVFAALFAVTGVARSVARARHMKRQHQAGRSSGGPRPRWEIVAEWMPSGIAFAVGILNTPNFSLSRLAGGLIGHFYLKHIRRLQQQRRGQTATNGRDAAEGEDEDERDDDGPGGSTANTPDERTGLLRRRGYADGGDEDEDDVPESRPHSARASSSRAARAPPSSKALEGVYIIVIASGFVLGEGAASIVTLLLKQAGFQPLTCFGCRGGCNSC</sequence>
<feature type="transmembrane region" description="Helical" evidence="8">
    <location>
        <begin position="553"/>
        <end position="570"/>
    </location>
</feature>
<proteinExistence type="inferred from homology"/>
<dbReference type="InterPro" id="IPR004813">
    <property type="entry name" value="OPT"/>
</dbReference>
<feature type="transmembrane region" description="Helical" evidence="8">
    <location>
        <begin position="28"/>
        <end position="50"/>
    </location>
</feature>
<gene>
    <name evidence="9" type="primary">OPT8</name>
    <name evidence="9" type="ORF">OC842_005580</name>
</gene>
<feature type="transmembrane region" description="Helical" evidence="8">
    <location>
        <begin position="466"/>
        <end position="485"/>
    </location>
</feature>
<dbReference type="InterPro" id="IPR045035">
    <property type="entry name" value="YSL-like"/>
</dbReference>
<feature type="compositionally biased region" description="Acidic residues" evidence="7">
    <location>
        <begin position="709"/>
        <end position="720"/>
    </location>
</feature>
<dbReference type="GO" id="GO:0035673">
    <property type="term" value="F:oligopeptide transmembrane transporter activity"/>
    <property type="evidence" value="ECO:0007669"/>
    <property type="project" value="InterPro"/>
</dbReference>
<dbReference type="PANTHER" id="PTHR31645:SF0">
    <property type="entry name" value="OLIGOPEPTIDE TRANSPORTER YGL114W-RELATED"/>
    <property type="match status" value="1"/>
</dbReference>
<keyword evidence="10" id="KW-1185">Reference proteome</keyword>
<feature type="transmembrane region" description="Helical" evidence="8">
    <location>
        <begin position="310"/>
        <end position="332"/>
    </location>
</feature>
<keyword evidence="6 8" id="KW-0472">Membrane</keyword>
<evidence type="ECO:0000256" key="4">
    <source>
        <dbReference type="ARBA" id="ARBA00022692"/>
    </source>
</evidence>
<evidence type="ECO:0000256" key="2">
    <source>
        <dbReference type="ARBA" id="ARBA00008807"/>
    </source>
</evidence>
<feature type="transmembrane region" description="Helical" evidence="8">
    <location>
        <begin position="608"/>
        <end position="626"/>
    </location>
</feature>
<evidence type="ECO:0000256" key="8">
    <source>
        <dbReference type="SAM" id="Phobius"/>
    </source>
</evidence>
<dbReference type="NCBIfam" id="TIGR00728">
    <property type="entry name" value="OPT_sfam"/>
    <property type="match status" value="1"/>
</dbReference>
<dbReference type="Proteomes" id="UP001176521">
    <property type="component" value="Unassembled WGS sequence"/>
</dbReference>
<dbReference type="EMBL" id="JAPDMQ010000410">
    <property type="protein sequence ID" value="KAK0525200.1"/>
    <property type="molecule type" value="Genomic_DNA"/>
</dbReference>
<protein>
    <submittedName>
        <fullName evidence="9">OPT superfamily protein</fullName>
    </submittedName>
</protein>
<reference evidence="9" key="1">
    <citation type="journal article" date="2023" name="PhytoFront">
        <title>Draft Genome Resources of Seven Strains of Tilletia horrida, Causal Agent of Kernel Smut of Rice.</title>
        <authorList>
            <person name="Khanal S."/>
            <person name="Antony Babu S."/>
            <person name="Zhou X.G."/>
        </authorList>
    </citation>
    <scope>NUCLEOTIDE SEQUENCE</scope>
    <source>
        <strain evidence="9">TX3</strain>
    </source>
</reference>
<evidence type="ECO:0000313" key="9">
    <source>
        <dbReference type="EMBL" id="KAK0525200.1"/>
    </source>
</evidence>
<dbReference type="GO" id="GO:0000329">
    <property type="term" value="C:fungal-type vacuole membrane"/>
    <property type="evidence" value="ECO:0007669"/>
    <property type="project" value="TreeGrafter"/>
</dbReference>
<evidence type="ECO:0000313" key="10">
    <source>
        <dbReference type="Proteomes" id="UP001176521"/>
    </source>
</evidence>
<feature type="transmembrane region" description="Helical" evidence="8">
    <location>
        <begin position="779"/>
        <end position="803"/>
    </location>
</feature>
<evidence type="ECO:0000256" key="5">
    <source>
        <dbReference type="ARBA" id="ARBA00022989"/>
    </source>
</evidence>
<feature type="transmembrane region" description="Helical" evidence="8">
    <location>
        <begin position="344"/>
        <end position="366"/>
    </location>
</feature>
<comment type="similarity">
    <text evidence="2">Belongs to the oligopeptide OPT transporter family.</text>
</comment>
<feature type="compositionally biased region" description="Low complexity" evidence="7">
    <location>
        <begin position="760"/>
        <end position="771"/>
    </location>
</feature>
<feature type="transmembrane region" description="Helical" evidence="8">
    <location>
        <begin position="283"/>
        <end position="303"/>
    </location>
</feature>
<feature type="compositionally biased region" description="Basic and acidic residues" evidence="7">
    <location>
        <begin position="402"/>
        <end position="418"/>
    </location>
</feature>
<feature type="region of interest" description="Disordered" evidence="7">
    <location>
        <begin position="1"/>
        <end position="25"/>
    </location>
</feature>
<feature type="transmembrane region" description="Helical" evidence="8">
    <location>
        <begin position="123"/>
        <end position="144"/>
    </location>
</feature>
<feature type="region of interest" description="Disordered" evidence="7">
    <location>
        <begin position="393"/>
        <end position="420"/>
    </location>
</feature>
<evidence type="ECO:0000256" key="3">
    <source>
        <dbReference type="ARBA" id="ARBA00022448"/>
    </source>
</evidence>
<evidence type="ECO:0000256" key="7">
    <source>
        <dbReference type="SAM" id="MobiDB-lite"/>
    </source>
</evidence>
<evidence type="ECO:0000256" key="1">
    <source>
        <dbReference type="ARBA" id="ARBA00004141"/>
    </source>
</evidence>
<dbReference type="PANTHER" id="PTHR31645">
    <property type="entry name" value="OLIGOPEPTIDE TRANSPORTER YGL114W-RELATED"/>
    <property type="match status" value="1"/>
</dbReference>
<evidence type="ECO:0000256" key="6">
    <source>
        <dbReference type="ARBA" id="ARBA00023136"/>
    </source>
</evidence>
<accession>A0AAN6GC02</accession>
<keyword evidence="5 8" id="KW-1133">Transmembrane helix</keyword>
<comment type="subcellular location">
    <subcellularLocation>
        <location evidence="1">Membrane</location>
        <topology evidence="1">Multi-pass membrane protein</topology>
    </subcellularLocation>
</comment>
<organism evidence="9 10">
    <name type="scientific">Tilletia horrida</name>
    <dbReference type="NCBI Taxonomy" id="155126"/>
    <lineage>
        <taxon>Eukaryota</taxon>
        <taxon>Fungi</taxon>
        <taxon>Dikarya</taxon>
        <taxon>Basidiomycota</taxon>
        <taxon>Ustilaginomycotina</taxon>
        <taxon>Exobasidiomycetes</taxon>
        <taxon>Tilletiales</taxon>
        <taxon>Tilletiaceae</taxon>
        <taxon>Tilletia</taxon>
    </lineage>
</organism>
<feature type="transmembrane region" description="Helical" evidence="8">
    <location>
        <begin position="427"/>
        <end position="446"/>
    </location>
</feature>
<dbReference type="AlphaFoldDB" id="A0AAN6GC02"/>
<comment type="caution">
    <text evidence="9">The sequence shown here is derived from an EMBL/GenBank/DDBJ whole genome shotgun (WGS) entry which is preliminary data.</text>
</comment>
<keyword evidence="4 8" id="KW-0812">Transmembrane</keyword>
<feature type="transmembrane region" description="Helical" evidence="8">
    <location>
        <begin position="245"/>
        <end position="271"/>
    </location>
</feature>
<keyword evidence="3" id="KW-0813">Transport</keyword>
<name>A0AAN6GC02_9BASI</name>